<dbReference type="Pfam" id="PF12706">
    <property type="entry name" value="Lactamase_B_2"/>
    <property type="match status" value="1"/>
</dbReference>
<keyword evidence="5" id="KW-1185">Reference proteome</keyword>
<accession>A0ABP3LE01</accession>
<comment type="caution">
    <text evidence="4">The sequence shown here is derived from an EMBL/GenBank/DDBJ whole genome shotgun (WGS) entry which is preliminary data.</text>
</comment>
<dbReference type="PANTHER" id="PTHR46018">
    <property type="entry name" value="ZINC PHOSPHODIESTERASE ELAC PROTEIN 1"/>
    <property type="match status" value="1"/>
</dbReference>
<gene>
    <name evidence="4" type="ORF">GCM10009097_12570</name>
</gene>
<dbReference type="SUPFAM" id="SSF56281">
    <property type="entry name" value="Metallo-hydrolase/oxidoreductase"/>
    <property type="match status" value="1"/>
</dbReference>
<evidence type="ECO:0000259" key="3">
    <source>
        <dbReference type="SMART" id="SM00849"/>
    </source>
</evidence>
<keyword evidence="1" id="KW-0378">Hydrolase</keyword>
<dbReference type="InterPro" id="IPR036866">
    <property type="entry name" value="RibonucZ/Hydroxyglut_hydro"/>
</dbReference>
<dbReference type="InterPro" id="IPR044094">
    <property type="entry name" value="AtsA-like_MBL-fold"/>
</dbReference>
<dbReference type="Proteomes" id="UP001501706">
    <property type="component" value="Unassembled WGS sequence"/>
</dbReference>
<evidence type="ECO:0000313" key="4">
    <source>
        <dbReference type="EMBL" id="GAA0497787.1"/>
    </source>
</evidence>
<evidence type="ECO:0000256" key="2">
    <source>
        <dbReference type="SAM" id="SignalP"/>
    </source>
</evidence>
<evidence type="ECO:0000313" key="5">
    <source>
        <dbReference type="Proteomes" id="UP001501706"/>
    </source>
</evidence>
<name>A0ABP3LE01_9BURK</name>
<feature type="chain" id="PRO_5045707729" evidence="2">
    <location>
        <begin position="24"/>
        <end position="323"/>
    </location>
</feature>
<dbReference type="RefSeq" id="WP_087837803.1">
    <property type="nucleotide sequence ID" value="NZ_BAAAEN010000003.1"/>
</dbReference>
<dbReference type="Gene3D" id="3.60.15.10">
    <property type="entry name" value="Ribonuclease Z/Hydroxyacylglutathione hydrolase-like"/>
    <property type="match status" value="1"/>
</dbReference>
<protein>
    <submittedName>
        <fullName evidence="4">Rv2407 family type 3 sulfatase</fullName>
    </submittedName>
</protein>
<evidence type="ECO:0000256" key="1">
    <source>
        <dbReference type="ARBA" id="ARBA00022801"/>
    </source>
</evidence>
<sequence length="323" mass="33587">MKFPFVFLLAAALASGAPQWAAAADARAERPMAWTTLGTAGGPIIHADRSQPANLLTAGQRVWLVDCGDGALERLAAAGYQPSRVGAVFISHLHQDHVGGLQGVIGLRWMQVAPGTLTIYGPPGTDEVVDGILRSLQPSHLVSAEDVGGGRGARTPADTVRVVILKDGSDVDVEGVRAARNSHFDGPVARIGTESLSLRFDLDGQGIGYTGDTGESAAVARLFKGVELMVSEVIDLDGIVANLNGPASPMPPQVRPALIDHLKKHHLTPAQAGAIAAEAGARRLVFTHLGIAAAFQQSAPALAAGARTTFGGDVFVARDLDRF</sequence>
<feature type="domain" description="Metallo-beta-lactamase" evidence="3">
    <location>
        <begin position="50"/>
        <end position="258"/>
    </location>
</feature>
<feature type="signal peptide" evidence="2">
    <location>
        <begin position="1"/>
        <end position="23"/>
    </location>
</feature>
<dbReference type="PANTHER" id="PTHR46018:SF2">
    <property type="entry name" value="ZINC PHOSPHODIESTERASE ELAC PROTEIN 1"/>
    <property type="match status" value="1"/>
</dbReference>
<proteinExistence type="predicted"/>
<keyword evidence="2" id="KW-0732">Signal</keyword>
<reference evidence="5" key="1">
    <citation type="journal article" date="2019" name="Int. J. Syst. Evol. Microbiol.">
        <title>The Global Catalogue of Microorganisms (GCM) 10K type strain sequencing project: providing services to taxonomists for standard genome sequencing and annotation.</title>
        <authorList>
            <consortium name="The Broad Institute Genomics Platform"/>
            <consortium name="The Broad Institute Genome Sequencing Center for Infectious Disease"/>
            <person name="Wu L."/>
            <person name="Ma J."/>
        </authorList>
    </citation>
    <scope>NUCLEOTIDE SEQUENCE [LARGE SCALE GENOMIC DNA]</scope>
    <source>
        <strain evidence="5">JCM 14330</strain>
    </source>
</reference>
<dbReference type="SMART" id="SM00849">
    <property type="entry name" value="Lactamase_B"/>
    <property type="match status" value="1"/>
</dbReference>
<dbReference type="EMBL" id="BAAAEN010000003">
    <property type="protein sequence ID" value="GAA0497787.1"/>
    <property type="molecule type" value="Genomic_DNA"/>
</dbReference>
<dbReference type="InterPro" id="IPR001279">
    <property type="entry name" value="Metallo-B-lactamas"/>
</dbReference>
<dbReference type="CDD" id="cd07719">
    <property type="entry name" value="arylsulfatase_AtsA-like_MBL-fold"/>
    <property type="match status" value="1"/>
</dbReference>
<organism evidence="4 5">
    <name type="scientific">Pigmentiphaga daeguensis</name>
    <dbReference type="NCBI Taxonomy" id="414049"/>
    <lineage>
        <taxon>Bacteria</taxon>
        <taxon>Pseudomonadati</taxon>
        <taxon>Pseudomonadota</taxon>
        <taxon>Betaproteobacteria</taxon>
        <taxon>Burkholderiales</taxon>
        <taxon>Alcaligenaceae</taxon>
        <taxon>Pigmentiphaga</taxon>
    </lineage>
</organism>